<dbReference type="Gene3D" id="1.20.1440.30">
    <property type="entry name" value="Biosynthetic Protein domain"/>
    <property type="match status" value="1"/>
</dbReference>
<dbReference type="InterPro" id="IPR052036">
    <property type="entry name" value="Hydrolase/PRTase-associated"/>
</dbReference>
<dbReference type="Gene3D" id="3.40.1660.10">
    <property type="entry name" value="EreA-like (biosynthetic domain)"/>
    <property type="match status" value="1"/>
</dbReference>
<keyword evidence="2" id="KW-1185">Reference proteome</keyword>
<name>A0A7W1WSD4_9BACL</name>
<dbReference type="SUPFAM" id="SSF159501">
    <property type="entry name" value="EreA/ChaN-like"/>
    <property type="match status" value="1"/>
</dbReference>
<dbReference type="CDD" id="cd14728">
    <property type="entry name" value="Ere-like"/>
    <property type="match status" value="1"/>
</dbReference>
<organism evidence="1 2">
    <name type="scientific">Paenactinomyces guangxiensis</name>
    <dbReference type="NCBI Taxonomy" id="1490290"/>
    <lineage>
        <taxon>Bacteria</taxon>
        <taxon>Bacillati</taxon>
        <taxon>Bacillota</taxon>
        <taxon>Bacilli</taxon>
        <taxon>Bacillales</taxon>
        <taxon>Thermoactinomycetaceae</taxon>
        <taxon>Paenactinomyces</taxon>
    </lineage>
</organism>
<dbReference type="InterPro" id="IPR007815">
    <property type="entry name" value="Emycin_Estase"/>
</dbReference>
<gene>
    <name evidence="1" type="ORF">H1191_12915</name>
</gene>
<proteinExistence type="predicted"/>
<dbReference type="GO" id="GO:0046677">
    <property type="term" value="P:response to antibiotic"/>
    <property type="evidence" value="ECO:0007669"/>
    <property type="project" value="InterPro"/>
</dbReference>
<dbReference type="EMBL" id="JACEIQ010000013">
    <property type="protein sequence ID" value="MBA4495207.1"/>
    <property type="molecule type" value="Genomic_DNA"/>
</dbReference>
<dbReference type="RefSeq" id="WP_181752453.1">
    <property type="nucleotide sequence ID" value="NZ_JACEIQ010000013.1"/>
</dbReference>
<accession>A0A7W1WSD4</accession>
<dbReference type="Gene3D" id="3.30.1870.10">
    <property type="entry name" value="EreA-like, domain 2"/>
    <property type="match status" value="1"/>
</dbReference>
<reference evidence="1 2" key="1">
    <citation type="submission" date="2020-07" db="EMBL/GenBank/DDBJ databases">
        <authorList>
            <person name="Feng H."/>
        </authorList>
    </citation>
    <scope>NUCLEOTIDE SEQUENCE [LARGE SCALE GENOMIC DNA]</scope>
    <source>
        <strain evidence="2">s-10</strain>
    </source>
</reference>
<dbReference type="PANTHER" id="PTHR31299:SF0">
    <property type="entry name" value="ESTERASE, PUTATIVE (AFU_ORTHOLOGUE AFUA_1G05850)-RELATED"/>
    <property type="match status" value="1"/>
</dbReference>
<dbReference type="PANTHER" id="PTHR31299">
    <property type="entry name" value="ESTERASE, PUTATIVE (AFU_ORTHOLOGUE AFUA_1G05850)-RELATED"/>
    <property type="match status" value="1"/>
</dbReference>
<evidence type="ECO:0000313" key="1">
    <source>
        <dbReference type="EMBL" id="MBA4495207.1"/>
    </source>
</evidence>
<dbReference type="Pfam" id="PF05139">
    <property type="entry name" value="Erythro_esteras"/>
    <property type="match status" value="1"/>
</dbReference>
<sequence length="509" mass="58307">MFYLVPVQLLLILRTYNIAIEVMLLTKKARWLSIGMVTSFVFTTLLSGNTGFAATVSTKEEPDWSKWLQKHAAPVEKLAPVAGDSYKDLRFLKKALKGKRIVLLGESSHGAAEFDSSKARLVQYLHEKLDYDVIAFESPLGEAYSADLHAAQNPPLQTMKNSIYDVWHTEETLPLFEYLKKEKKTKDPLILSGFDIHPTGIYKNFLKSWFQKESPSMGEKAYQLEIQFQKYFWNESDIVQFHLEKTNMIAAYRELLKFVKDNQTQLSAMYPGHPQAIATTEYVLQDRIDTVEKIMEKKILSRKYLQEGNIEEAAKYAAEASVLRDHAMAKNLTWIADTLYPNKKIIVWGHNYHIRKANTQVDPYGGLYPTMGELLPDRLKKDSYAIGLYMNRGVSADNRTPIPVRYPHPEGSLESILSKSGHENIFVDLLHQKNKKGTSWMFTKRGALYWGADEEQLVPREQYDGILFIDEVHMPDYVDTKGTQAPSQKHTAIHAIPERSLLNSKHSLR</sequence>
<dbReference type="Proteomes" id="UP000535491">
    <property type="component" value="Unassembled WGS sequence"/>
</dbReference>
<evidence type="ECO:0000313" key="2">
    <source>
        <dbReference type="Proteomes" id="UP000535491"/>
    </source>
</evidence>
<dbReference type="AlphaFoldDB" id="A0A7W1WSD4"/>
<protein>
    <submittedName>
        <fullName evidence="1">Erythromycin esterase family protein</fullName>
    </submittedName>
</protein>
<comment type="caution">
    <text evidence="1">The sequence shown here is derived from an EMBL/GenBank/DDBJ whole genome shotgun (WGS) entry which is preliminary data.</text>
</comment>